<protein>
    <submittedName>
        <fullName evidence="1">Uncharacterized protein</fullName>
    </submittedName>
</protein>
<accession>A0A371FYK8</accession>
<dbReference type="PANTHER" id="PTHR14000:SF47">
    <property type="entry name" value="TRANSCRIPTION FACTOR SUPERFAMILY PROTEIN, PUTATIVE-RELATED"/>
    <property type="match status" value="1"/>
</dbReference>
<dbReference type="Proteomes" id="UP000257109">
    <property type="component" value="Unassembled WGS sequence"/>
</dbReference>
<comment type="caution">
    <text evidence="1">The sequence shown here is derived from an EMBL/GenBank/DDBJ whole genome shotgun (WGS) entry which is preliminary data.</text>
</comment>
<dbReference type="PANTHER" id="PTHR14000">
    <property type="entry name" value="FINGER CCCH DOMAIN PROTEIN, PUTATIVE (DUF3755)-RELATED"/>
    <property type="match status" value="1"/>
</dbReference>
<reference evidence="1" key="1">
    <citation type="submission" date="2018-05" db="EMBL/GenBank/DDBJ databases">
        <title>Draft genome of Mucuna pruriens seed.</title>
        <authorList>
            <person name="Nnadi N.E."/>
            <person name="Vos R."/>
            <person name="Hasami M.H."/>
            <person name="Devisetty U.K."/>
            <person name="Aguiy J.C."/>
        </authorList>
    </citation>
    <scope>NUCLEOTIDE SEQUENCE [LARGE SCALE GENOMIC DNA]</scope>
    <source>
        <strain evidence="1">JCA_2017</strain>
    </source>
</reference>
<gene>
    <name evidence="1" type="ORF">CR513_35741</name>
</gene>
<dbReference type="InterPro" id="IPR022228">
    <property type="entry name" value="DUF3755"/>
</dbReference>
<organism evidence="1 2">
    <name type="scientific">Mucuna pruriens</name>
    <name type="common">Velvet bean</name>
    <name type="synonym">Dolichos pruriens</name>
    <dbReference type="NCBI Taxonomy" id="157652"/>
    <lineage>
        <taxon>Eukaryota</taxon>
        <taxon>Viridiplantae</taxon>
        <taxon>Streptophyta</taxon>
        <taxon>Embryophyta</taxon>
        <taxon>Tracheophyta</taxon>
        <taxon>Spermatophyta</taxon>
        <taxon>Magnoliopsida</taxon>
        <taxon>eudicotyledons</taxon>
        <taxon>Gunneridae</taxon>
        <taxon>Pentapetalae</taxon>
        <taxon>rosids</taxon>
        <taxon>fabids</taxon>
        <taxon>Fabales</taxon>
        <taxon>Fabaceae</taxon>
        <taxon>Papilionoideae</taxon>
        <taxon>50 kb inversion clade</taxon>
        <taxon>NPAAA clade</taxon>
        <taxon>indigoferoid/millettioid clade</taxon>
        <taxon>Phaseoleae</taxon>
        <taxon>Mucuna</taxon>
    </lineage>
</organism>
<name>A0A371FYK8_MUCPR</name>
<sequence length="401" mass="44570">MPFSASPLVGALFLVERETQNLSESTKCQISSGTATITFNTRSICPQSDDPQSLKRRLHLLGRTIHNWAVQLENACENLWGKVMAAESNTGFHFDDMSSALYWHGVSFQSGSVSSLPQMVPMGNYFGLNSNASEIMYSGNSSIINNVCDPVPSQPGNASGSSLLLDSVPGLRHDERLAVEWSVDEQCKLEEGLVKYADEPNITKYVKIAATLHDKTVRDVALRCTWMTVSSLSSNDRKRRKPEQPMAKTVNNRRDKIVKSSSKQYLQSTPTPSMTTYSLISNHMDKSQGLLCHDGICGPVRQLLEQNAQAFSQISANLSTLKFQENIDLFCQTRHNINTILNNMRQMPGIMSQMPPFSVSINEDLASSIFPNKTEFVPLSLEEFFSPLNNSLMNNMIKDNG</sequence>
<evidence type="ECO:0000313" key="2">
    <source>
        <dbReference type="Proteomes" id="UP000257109"/>
    </source>
</evidence>
<keyword evidence="2" id="KW-1185">Reference proteome</keyword>
<dbReference type="AlphaFoldDB" id="A0A371FYK8"/>
<evidence type="ECO:0000313" key="1">
    <source>
        <dbReference type="EMBL" id="RDX83348.1"/>
    </source>
</evidence>
<dbReference type="Pfam" id="PF12579">
    <property type="entry name" value="DUF3755"/>
    <property type="match status" value="1"/>
</dbReference>
<proteinExistence type="predicted"/>
<dbReference type="OrthoDB" id="19768at2759"/>
<dbReference type="EMBL" id="QJKJ01007384">
    <property type="protein sequence ID" value="RDX83348.1"/>
    <property type="molecule type" value="Genomic_DNA"/>
</dbReference>
<feature type="non-terminal residue" evidence="1">
    <location>
        <position position="1"/>
    </location>
</feature>